<organism evidence="12 13">
    <name type="scientific">Hypsibius exemplaris</name>
    <name type="common">Freshwater tardigrade</name>
    <dbReference type="NCBI Taxonomy" id="2072580"/>
    <lineage>
        <taxon>Eukaryota</taxon>
        <taxon>Metazoa</taxon>
        <taxon>Ecdysozoa</taxon>
        <taxon>Tardigrada</taxon>
        <taxon>Eutardigrada</taxon>
        <taxon>Parachela</taxon>
        <taxon>Hypsibioidea</taxon>
        <taxon>Hypsibiidae</taxon>
        <taxon>Hypsibius</taxon>
    </lineage>
</organism>
<dbReference type="SMART" id="SM01381">
    <property type="entry name" value="7TM_GPCR_Srsx"/>
    <property type="match status" value="1"/>
</dbReference>
<evidence type="ECO:0000256" key="6">
    <source>
        <dbReference type="ARBA" id="ARBA00023136"/>
    </source>
</evidence>
<keyword evidence="4 10" id="KW-1133">Transmembrane helix</keyword>
<evidence type="ECO:0000256" key="1">
    <source>
        <dbReference type="ARBA" id="ARBA00004651"/>
    </source>
</evidence>
<feature type="transmembrane region" description="Helical" evidence="10">
    <location>
        <begin position="138"/>
        <end position="157"/>
    </location>
</feature>
<dbReference type="OrthoDB" id="10044919at2759"/>
<dbReference type="PROSITE" id="PS00237">
    <property type="entry name" value="G_PROTEIN_RECEP_F1_1"/>
    <property type="match status" value="1"/>
</dbReference>
<feature type="transmembrane region" description="Helical" evidence="10">
    <location>
        <begin position="188"/>
        <end position="211"/>
    </location>
</feature>
<evidence type="ECO:0000256" key="7">
    <source>
        <dbReference type="ARBA" id="ARBA00023170"/>
    </source>
</evidence>
<evidence type="ECO:0000256" key="5">
    <source>
        <dbReference type="ARBA" id="ARBA00023040"/>
    </source>
</evidence>
<evidence type="ECO:0000256" key="9">
    <source>
        <dbReference type="RuleBase" id="RU000688"/>
    </source>
</evidence>
<protein>
    <submittedName>
        <fullName evidence="12">Melatonin receptor type 1A</fullName>
    </submittedName>
</protein>
<feature type="transmembrane region" description="Helical" evidence="10">
    <location>
        <begin position="101"/>
        <end position="126"/>
    </location>
</feature>
<dbReference type="Proteomes" id="UP000192578">
    <property type="component" value="Unassembled WGS sequence"/>
</dbReference>
<dbReference type="GO" id="GO:0004930">
    <property type="term" value="F:G protein-coupled receptor activity"/>
    <property type="evidence" value="ECO:0007669"/>
    <property type="project" value="UniProtKB-KW"/>
</dbReference>
<proteinExistence type="inferred from homology"/>
<keyword evidence="5 9" id="KW-0297">G-protein coupled receptor</keyword>
<reference evidence="13" key="1">
    <citation type="submission" date="2017-01" db="EMBL/GenBank/DDBJ databases">
        <title>Comparative genomics of anhydrobiosis in the tardigrade Hypsibius dujardini.</title>
        <authorList>
            <person name="Yoshida Y."/>
            <person name="Koutsovoulos G."/>
            <person name="Laetsch D."/>
            <person name="Stevens L."/>
            <person name="Kumar S."/>
            <person name="Horikawa D."/>
            <person name="Ishino K."/>
            <person name="Komine S."/>
            <person name="Tomita M."/>
            <person name="Blaxter M."/>
            <person name="Arakawa K."/>
        </authorList>
    </citation>
    <scope>NUCLEOTIDE SEQUENCE [LARGE SCALE GENOMIC DNA]</scope>
    <source>
        <strain evidence="13">Z151</strain>
    </source>
</reference>
<name>A0A1W0WQG6_HYPEX</name>
<dbReference type="EMBL" id="MTYJ01000061">
    <property type="protein sequence ID" value="OQV17432.1"/>
    <property type="molecule type" value="Genomic_DNA"/>
</dbReference>
<feature type="transmembrane region" description="Helical" evidence="10">
    <location>
        <begin position="20"/>
        <end position="49"/>
    </location>
</feature>
<dbReference type="PANTHER" id="PTHR24228:SF75">
    <property type="entry name" value="G-PROTEIN COUPLED RECEPTORS FAMILY 1 PROFILE DOMAIN-CONTAINING PROTEIN"/>
    <property type="match status" value="1"/>
</dbReference>
<accession>A0A1W0WQG6</accession>
<evidence type="ECO:0000259" key="11">
    <source>
        <dbReference type="PROSITE" id="PS50262"/>
    </source>
</evidence>
<evidence type="ECO:0000256" key="4">
    <source>
        <dbReference type="ARBA" id="ARBA00022989"/>
    </source>
</evidence>
<comment type="subcellular location">
    <subcellularLocation>
        <location evidence="1">Cell membrane</location>
        <topology evidence="1">Multi-pass membrane protein</topology>
    </subcellularLocation>
</comment>
<keyword evidence="13" id="KW-1185">Reference proteome</keyword>
<feature type="domain" description="G-protein coupled receptors family 1 profile" evidence="11">
    <location>
        <begin position="41"/>
        <end position="327"/>
    </location>
</feature>
<evidence type="ECO:0000256" key="8">
    <source>
        <dbReference type="ARBA" id="ARBA00023224"/>
    </source>
</evidence>
<comment type="caution">
    <text evidence="12">The sequence shown here is derived from an EMBL/GenBank/DDBJ whole genome shotgun (WGS) entry which is preliminary data.</text>
</comment>
<dbReference type="InterPro" id="IPR000276">
    <property type="entry name" value="GPCR_Rhodpsn"/>
</dbReference>
<keyword evidence="2" id="KW-1003">Cell membrane</keyword>
<dbReference type="PANTHER" id="PTHR24228">
    <property type="entry name" value="B2 BRADYKININ RECEPTOR/ANGIOTENSIN II RECEPTOR"/>
    <property type="match status" value="1"/>
</dbReference>
<evidence type="ECO:0000256" key="2">
    <source>
        <dbReference type="ARBA" id="ARBA00022475"/>
    </source>
</evidence>
<keyword evidence="8 9" id="KW-0807">Transducer</keyword>
<dbReference type="Pfam" id="PF00001">
    <property type="entry name" value="7tm_1"/>
    <property type="match status" value="1"/>
</dbReference>
<evidence type="ECO:0000313" key="13">
    <source>
        <dbReference type="Proteomes" id="UP000192578"/>
    </source>
</evidence>
<dbReference type="InterPro" id="IPR017452">
    <property type="entry name" value="GPCR_Rhodpsn_7TM"/>
</dbReference>
<keyword evidence="3 9" id="KW-0812">Transmembrane</keyword>
<sequence>MTNSSNLTWAVDAPLYLEEHYGWMMVAALVIGAAAVLGTLGNMLIILSICCVRALRTCGNVFILNLALADLIVTVLIDPFNVVGAVAGRKILMADYTLCDYIAAFCGPSCVSSMWNMCAISINRYFYICKPHLYPRIFTFKTSIIYCAGIWLLAHLLHMPNHIGWGEDRFSREYYICTFDTITYAYDVFYIVTGVIIPLNGVLFGYAAIFFRVREVKQHIRNYKLANQLERNGKAVLAAAKDPVFTVGEPEKMEIVVPRIRLQMPSFTRDDVKMVKTLFAAFFVFLGSWFLLVCFNLSGNPTSIPGWLYVVAMILAHGNSAVNPFLYSFTNEKFRDGYRAVLCMNRSRSSAIAGLVERDNIQSQKMAATGGSIAVSGPSSTLVVSKP</sequence>
<comment type="similarity">
    <text evidence="9">Belongs to the G-protein coupled receptor 1 family.</text>
</comment>
<evidence type="ECO:0000313" key="12">
    <source>
        <dbReference type="EMBL" id="OQV17432.1"/>
    </source>
</evidence>
<gene>
    <name evidence="12" type="ORF">BV898_08535</name>
</gene>
<feature type="transmembrane region" description="Helical" evidence="10">
    <location>
        <begin position="278"/>
        <end position="298"/>
    </location>
</feature>
<feature type="transmembrane region" description="Helical" evidence="10">
    <location>
        <begin position="61"/>
        <end position="81"/>
    </location>
</feature>
<dbReference type="SUPFAM" id="SSF81321">
    <property type="entry name" value="Family A G protein-coupled receptor-like"/>
    <property type="match status" value="1"/>
</dbReference>
<dbReference type="PROSITE" id="PS50262">
    <property type="entry name" value="G_PROTEIN_RECEP_F1_2"/>
    <property type="match status" value="1"/>
</dbReference>
<dbReference type="CDD" id="cd00637">
    <property type="entry name" value="7tm_classA_rhodopsin-like"/>
    <property type="match status" value="1"/>
</dbReference>
<dbReference type="PRINTS" id="PR00237">
    <property type="entry name" value="GPCRRHODOPSN"/>
</dbReference>
<keyword evidence="7 9" id="KW-0675">Receptor</keyword>
<keyword evidence="6 10" id="KW-0472">Membrane</keyword>
<feature type="transmembrane region" description="Helical" evidence="10">
    <location>
        <begin position="304"/>
        <end position="329"/>
    </location>
</feature>
<evidence type="ECO:0000256" key="3">
    <source>
        <dbReference type="ARBA" id="ARBA00022692"/>
    </source>
</evidence>
<evidence type="ECO:0000256" key="10">
    <source>
        <dbReference type="SAM" id="Phobius"/>
    </source>
</evidence>
<dbReference type="Gene3D" id="1.20.1070.10">
    <property type="entry name" value="Rhodopsin 7-helix transmembrane proteins"/>
    <property type="match status" value="1"/>
</dbReference>
<dbReference type="AlphaFoldDB" id="A0A1W0WQG6"/>
<dbReference type="GO" id="GO:0005886">
    <property type="term" value="C:plasma membrane"/>
    <property type="evidence" value="ECO:0007669"/>
    <property type="project" value="UniProtKB-SubCell"/>
</dbReference>